<protein>
    <submittedName>
        <fullName evidence="7">Benzodiazapine receptor</fullName>
    </submittedName>
</protein>
<dbReference type="Proteomes" id="UP000217144">
    <property type="component" value="Chromosome"/>
</dbReference>
<keyword evidence="8" id="KW-1185">Reference proteome</keyword>
<name>A0AAC9YR85_9ACTN</name>
<evidence type="ECO:0000313" key="7">
    <source>
        <dbReference type="EMBL" id="ASY10779.1"/>
    </source>
</evidence>
<dbReference type="Pfam" id="PF03073">
    <property type="entry name" value="TspO_MBR"/>
    <property type="match status" value="1"/>
</dbReference>
<dbReference type="PANTHER" id="PTHR10057:SF0">
    <property type="entry name" value="TRANSLOCATOR PROTEIN"/>
    <property type="match status" value="1"/>
</dbReference>
<comment type="subcellular location">
    <subcellularLocation>
        <location evidence="1">Membrane</location>
        <topology evidence="1">Multi-pass membrane protein</topology>
    </subcellularLocation>
</comment>
<organism evidence="7 8">
    <name type="scientific">Candidatus Planktophila lacus</name>
    <dbReference type="NCBI Taxonomy" id="1884913"/>
    <lineage>
        <taxon>Bacteria</taxon>
        <taxon>Bacillati</taxon>
        <taxon>Actinomycetota</taxon>
        <taxon>Actinomycetes</taxon>
        <taxon>Candidatus Nanopelagicales</taxon>
        <taxon>Candidatus Nanopelagicaceae</taxon>
        <taxon>Candidatus Planktophila</taxon>
    </lineage>
</organism>
<feature type="transmembrane region" description="Helical" evidence="6">
    <location>
        <begin position="131"/>
        <end position="152"/>
    </location>
</feature>
<keyword evidence="4 6" id="KW-1133">Transmembrane helix</keyword>
<keyword evidence="5 6" id="KW-0472">Membrane</keyword>
<sequence length="155" mass="17136">MDFKLIAAAIGILFVFIYAFGSGIWVSSSPGWYASLNRPAWQPPSAVIGLIWPYNFTVLGVTSYQVSRSLNKFENITWLVFFGLSIAAALTWAYQFYVPHNFLNASIALTSAAVLTLPVLFLTFRATLTMGLLLVPYQIWVAIAASLAWGYLAKN</sequence>
<dbReference type="KEGG" id="plan:A1s21148_04535"/>
<feature type="transmembrane region" description="Helical" evidence="6">
    <location>
        <begin position="5"/>
        <end position="26"/>
    </location>
</feature>
<dbReference type="RefSeq" id="WP_095671265.1">
    <property type="nucleotide sequence ID" value="NZ_CP016769.1"/>
</dbReference>
<dbReference type="InterPro" id="IPR038330">
    <property type="entry name" value="TspO/MBR-related_sf"/>
</dbReference>
<dbReference type="PANTHER" id="PTHR10057">
    <property type="entry name" value="PERIPHERAL-TYPE BENZODIAZEPINE RECEPTOR"/>
    <property type="match status" value="1"/>
</dbReference>
<comment type="similarity">
    <text evidence="2">Belongs to the TspO/BZRP family.</text>
</comment>
<dbReference type="CDD" id="cd15904">
    <property type="entry name" value="TSPO_MBR"/>
    <property type="match status" value="1"/>
</dbReference>
<evidence type="ECO:0000256" key="2">
    <source>
        <dbReference type="ARBA" id="ARBA00007524"/>
    </source>
</evidence>
<feature type="transmembrane region" description="Helical" evidence="6">
    <location>
        <begin position="76"/>
        <end position="97"/>
    </location>
</feature>
<accession>A0AAC9YR85</accession>
<feature type="transmembrane region" description="Helical" evidence="6">
    <location>
        <begin position="103"/>
        <end position="124"/>
    </location>
</feature>
<dbReference type="InterPro" id="IPR004307">
    <property type="entry name" value="TspO_MBR"/>
</dbReference>
<keyword evidence="7" id="KW-0675">Receptor</keyword>
<dbReference type="GO" id="GO:0016020">
    <property type="term" value="C:membrane"/>
    <property type="evidence" value="ECO:0007669"/>
    <property type="project" value="UniProtKB-SubCell"/>
</dbReference>
<reference evidence="7 8" key="1">
    <citation type="submission" date="2016-07" db="EMBL/GenBank/DDBJ databases">
        <title>High microdiversification within the ubiquitous acI lineage of Actinobacteria.</title>
        <authorList>
            <person name="Neuenschwander S.M."/>
            <person name="Salcher M."/>
            <person name="Ghai R."/>
            <person name="Pernthaler J."/>
        </authorList>
    </citation>
    <scope>NUCLEOTIDE SEQUENCE [LARGE SCALE GENOMIC DNA]</scope>
    <source>
        <strain evidence="7">MMS-21-148</strain>
    </source>
</reference>
<keyword evidence="3 6" id="KW-0812">Transmembrane</keyword>
<evidence type="ECO:0000256" key="6">
    <source>
        <dbReference type="SAM" id="Phobius"/>
    </source>
</evidence>
<evidence type="ECO:0000313" key="8">
    <source>
        <dbReference type="Proteomes" id="UP000217144"/>
    </source>
</evidence>
<evidence type="ECO:0000256" key="1">
    <source>
        <dbReference type="ARBA" id="ARBA00004141"/>
    </source>
</evidence>
<dbReference type="GO" id="GO:0033013">
    <property type="term" value="P:tetrapyrrole metabolic process"/>
    <property type="evidence" value="ECO:0007669"/>
    <property type="project" value="UniProtKB-ARBA"/>
</dbReference>
<dbReference type="Gene3D" id="1.20.1260.100">
    <property type="entry name" value="TspO/MBR protein"/>
    <property type="match status" value="1"/>
</dbReference>
<evidence type="ECO:0000256" key="4">
    <source>
        <dbReference type="ARBA" id="ARBA00022989"/>
    </source>
</evidence>
<proteinExistence type="inferred from homology"/>
<feature type="transmembrane region" description="Helical" evidence="6">
    <location>
        <begin position="46"/>
        <end position="64"/>
    </location>
</feature>
<evidence type="ECO:0000256" key="5">
    <source>
        <dbReference type="ARBA" id="ARBA00023136"/>
    </source>
</evidence>
<evidence type="ECO:0000256" key="3">
    <source>
        <dbReference type="ARBA" id="ARBA00022692"/>
    </source>
</evidence>
<dbReference type="AlphaFoldDB" id="A0AAC9YR85"/>
<dbReference type="EMBL" id="CP016769">
    <property type="protein sequence ID" value="ASY10779.1"/>
    <property type="molecule type" value="Genomic_DNA"/>
</dbReference>
<gene>
    <name evidence="7" type="ORF">A1s21148_04535</name>
</gene>